<dbReference type="InterPro" id="IPR036388">
    <property type="entry name" value="WH-like_DNA-bd_sf"/>
</dbReference>
<proteinExistence type="predicted"/>
<evidence type="ECO:0000313" key="3">
    <source>
        <dbReference type="Proteomes" id="UP000191901"/>
    </source>
</evidence>
<dbReference type="Proteomes" id="UP000191901">
    <property type="component" value="Chromosome"/>
</dbReference>
<evidence type="ECO:0000256" key="1">
    <source>
        <dbReference type="SAM" id="MobiDB-lite"/>
    </source>
</evidence>
<dbReference type="Gene3D" id="1.10.10.10">
    <property type="entry name" value="Winged helix-like DNA-binding domain superfamily/Winged helix DNA-binding domain"/>
    <property type="match status" value="1"/>
</dbReference>
<evidence type="ECO:0000313" key="2">
    <source>
        <dbReference type="EMBL" id="ASC71205.1"/>
    </source>
</evidence>
<dbReference type="STRING" id="1641165.XM38_24045"/>
<dbReference type="OrthoDB" id="466370at2"/>
<dbReference type="KEGG" id="hhg:XM38_021570"/>
<gene>
    <name evidence="2" type="ORF">XM38_021570</name>
</gene>
<dbReference type="RefSeq" id="WP_080813419.1">
    <property type="nucleotide sequence ID" value="NZ_CP021983.2"/>
</dbReference>
<name>A0A1Z3HLP5_9CYAN</name>
<dbReference type="Pfam" id="PF04255">
    <property type="entry name" value="DUF433"/>
    <property type="match status" value="1"/>
</dbReference>
<reference evidence="2 3" key="1">
    <citation type="journal article" date="2016" name="Biochim. Biophys. Acta">
        <title>Characterization of red-shifted phycobilisomes isolated from the chlorophyll f-containing cyanobacterium Halomicronema hongdechloris.</title>
        <authorList>
            <person name="Li Y."/>
            <person name="Lin Y."/>
            <person name="Garvey C.J."/>
            <person name="Birch D."/>
            <person name="Corkery R.W."/>
            <person name="Loughlin P.C."/>
            <person name="Scheer H."/>
            <person name="Willows R.D."/>
            <person name="Chen M."/>
        </authorList>
    </citation>
    <scope>NUCLEOTIDE SEQUENCE [LARGE SCALE GENOMIC DNA]</scope>
    <source>
        <strain evidence="2 3">C2206</strain>
    </source>
</reference>
<organism evidence="2 3">
    <name type="scientific">Halomicronema hongdechloris C2206</name>
    <dbReference type="NCBI Taxonomy" id="1641165"/>
    <lineage>
        <taxon>Bacteria</taxon>
        <taxon>Bacillati</taxon>
        <taxon>Cyanobacteriota</taxon>
        <taxon>Cyanophyceae</taxon>
        <taxon>Nodosilineales</taxon>
        <taxon>Nodosilineaceae</taxon>
        <taxon>Halomicronema</taxon>
    </lineage>
</organism>
<dbReference type="InterPro" id="IPR009057">
    <property type="entry name" value="Homeodomain-like_sf"/>
</dbReference>
<sequence>MQLEDYFDFLAPDDIRLKGTRVGIETILYDFIHRCRTPEAIAQSYPSLSLEQVYATILYYLHNQEAVSAYLADWMEWSHQRREEQRQNPPPQVLKLRQLKAEKAASQ</sequence>
<dbReference type="AlphaFoldDB" id="A0A1Z3HLP5"/>
<protein>
    <recommendedName>
        <fullName evidence="4">DUF433 domain-containing protein</fullName>
    </recommendedName>
</protein>
<feature type="region of interest" description="Disordered" evidence="1">
    <location>
        <begin position="81"/>
        <end position="107"/>
    </location>
</feature>
<keyword evidence="3" id="KW-1185">Reference proteome</keyword>
<dbReference type="EMBL" id="CP021983">
    <property type="protein sequence ID" value="ASC71205.1"/>
    <property type="molecule type" value="Genomic_DNA"/>
</dbReference>
<evidence type="ECO:0008006" key="4">
    <source>
        <dbReference type="Google" id="ProtNLM"/>
    </source>
</evidence>
<accession>A0A1Z3HLP5</accession>
<dbReference type="InterPro" id="IPR007367">
    <property type="entry name" value="DUF433"/>
</dbReference>
<dbReference type="SUPFAM" id="SSF46689">
    <property type="entry name" value="Homeodomain-like"/>
    <property type="match status" value="1"/>
</dbReference>